<proteinExistence type="predicted"/>
<dbReference type="AlphaFoldDB" id="A0A833LX78"/>
<organism evidence="1 2">
    <name type="scientific">Leptonema illini</name>
    <dbReference type="NCBI Taxonomy" id="183"/>
    <lineage>
        <taxon>Bacteria</taxon>
        <taxon>Pseudomonadati</taxon>
        <taxon>Spirochaetota</taxon>
        <taxon>Spirochaetia</taxon>
        <taxon>Leptospirales</taxon>
        <taxon>Leptospiraceae</taxon>
        <taxon>Leptonema</taxon>
    </lineage>
</organism>
<evidence type="ECO:0000313" key="1">
    <source>
        <dbReference type="EMBL" id="KAB2929165.1"/>
    </source>
</evidence>
<name>A0A833LX78_9LEPT</name>
<dbReference type="Proteomes" id="UP000460298">
    <property type="component" value="Unassembled WGS sequence"/>
</dbReference>
<protein>
    <submittedName>
        <fullName evidence="1">Uncharacterized protein</fullName>
    </submittedName>
</protein>
<accession>A0A833LX78</accession>
<dbReference type="EMBL" id="WBUI01000036">
    <property type="protein sequence ID" value="KAB2929165.1"/>
    <property type="molecule type" value="Genomic_DNA"/>
</dbReference>
<evidence type="ECO:0000313" key="2">
    <source>
        <dbReference type="Proteomes" id="UP000460298"/>
    </source>
</evidence>
<reference evidence="1 2" key="1">
    <citation type="submission" date="2019-10" db="EMBL/GenBank/DDBJ databases">
        <title>Extracellular Electron Transfer in a Candidatus Methanoperedens spp. Enrichment Culture.</title>
        <authorList>
            <person name="Berger S."/>
            <person name="Rangel Shaw D."/>
            <person name="Berben T."/>
            <person name="In 'T Zandt M."/>
            <person name="Frank J."/>
            <person name="Reimann J."/>
            <person name="Jetten M.S.M."/>
            <person name="Welte C.U."/>
        </authorList>
    </citation>
    <scope>NUCLEOTIDE SEQUENCE [LARGE SCALE GENOMIC DNA]</scope>
    <source>
        <strain evidence="1">SB12</strain>
    </source>
</reference>
<gene>
    <name evidence="1" type="ORF">F9K24_20795</name>
</gene>
<comment type="caution">
    <text evidence="1">The sequence shown here is derived from an EMBL/GenBank/DDBJ whole genome shotgun (WGS) entry which is preliminary data.</text>
</comment>
<sequence length="65" mass="7276">MKTKILLAIGAILLSLVSFVGGFRLAVHWLQTGYMTSPDLCRMKWDDTLGRGVCDYGDEMLDVRP</sequence>